<evidence type="ECO:0000313" key="4">
    <source>
        <dbReference type="Proteomes" id="UP000002964"/>
    </source>
</evidence>
<dbReference type="RefSeq" id="WP_009148980.1">
    <property type="nucleotide sequence ID" value="NZ_CP121471.1"/>
</dbReference>
<keyword evidence="1" id="KW-0812">Transmembrane</keyword>
<keyword evidence="1" id="KW-1133">Transmembrane helix</keyword>
<organism evidence="3 4">
    <name type="scientific">Thiorhodovibrio frisius</name>
    <dbReference type="NCBI Taxonomy" id="631362"/>
    <lineage>
        <taxon>Bacteria</taxon>
        <taxon>Pseudomonadati</taxon>
        <taxon>Pseudomonadota</taxon>
        <taxon>Gammaproteobacteria</taxon>
        <taxon>Chromatiales</taxon>
        <taxon>Chromatiaceae</taxon>
        <taxon>Thiorhodovibrio</taxon>
    </lineage>
</organism>
<dbReference type="Proteomes" id="UP000002964">
    <property type="component" value="Unassembled WGS sequence"/>
</dbReference>
<dbReference type="eggNOG" id="COG0840">
    <property type="taxonomic scope" value="Bacteria"/>
</dbReference>
<sequence length="778" mass="87504">MTPEQLQPLVIKLVNQLLKLLDVAEPPDSLAGGLRLFKKKKGELSNQIVAERLQLNSNELADFSKVLRDLERSGSETKARDQLLTQLRFISWMELLAARLPEIGFDDSVEALVSEELGRKQVRALELILRSLINEHYGDQQKLEQNLGELLSTQVVAKWKQSADAGDLLSGTTFSELASLFVNNSEYPRYSPLFEDTPFLTYLRDKRKTIQNFLDDIRRIRNALAHNKRITNTQLSLLDLYYEELISPVQEAHDQGQTKVDPETYLDVSKEDLEQYFGSITEDLAEVKDDIAQFRASVEASLGSIAEDTGSIRQTTGTIGRRQLWIGLGVGVTILGILAVFVLTKATRDDTSVVRETTGRIEEQGAQTQRLVADATEAMSASVSAIQDGFTSLSKLGGIIDQPERPEQFYHNARVYELRGDFLNARKSYQGFLTFGLDVIDPYLRYITILKAQDGLQGALTAYAASQPEEPVAAYDVARTQLLQGDERSQGLEELAAEHPDYGPLYYLIAGQHSLKQLGQQSLHNKREEKKALTRFLELTEQGELLKYFIDKEMATEWVDDAEARMKALSVVETVATKPNFIYKATRSNSGWQLYFNFPEVVRHFSYRLGDTGDFIDTGVSDFIDPRLGEPPAVTWFQLPATQKDGAIYVKYVDIQGRENGPFKVDFTTTDELVSSQKKILEMTKGSWLAFNAGNPGMLYFTHLQSYRCAISEVQFGLDTPEPDTVWTGLGECDPDDPHSIGSGMEIYRSIPVPTQYVSVQLTYKDGSRSEVQRIDRR</sequence>
<name>H8Z080_9GAMM</name>
<dbReference type="AlphaFoldDB" id="H8Z080"/>
<dbReference type="Pfam" id="PF18729">
    <property type="entry name" value="HEPN_STY4199"/>
    <property type="match status" value="1"/>
</dbReference>
<feature type="transmembrane region" description="Helical" evidence="1">
    <location>
        <begin position="324"/>
        <end position="343"/>
    </location>
</feature>
<protein>
    <recommendedName>
        <fullName evidence="2">STY4199-like HEPN domain-containing protein</fullName>
    </recommendedName>
</protein>
<reference evidence="3 4" key="2">
    <citation type="submission" date="2011-11" db="EMBL/GenBank/DDBJ databases">
        <authorList>
            <consortium name="US DOE Joint Genome Institute"/>
            <person name="Lucas S."/>
            <person name="Han J."/>
            <person name="Lapidus A."/>
            <person name="Cheng J.-F."/>
            <person name="Goodwin L."/>
            <person name="Pitluck S."/>
            <person name="Peters L."/>
            <person name="Ovchinnikova G."/>
            <person name="Zhang X."/>
            <person name="Detter J.C."/>
            <person name="Han C."/>
            <person name="Tapia R."/>
            <person name="Land M."/>
            <person name="Hauser L."/>
            <person name="Kyrpides N."/>
            <person name="Ivanova N."/>
            <person name="Pagani I."/>
            <person name="Vogl K."/>
            <person name="Liu Z."/>
            <person name="Overmann J."/>
            <person name="Frigaard N.-U."/>
            <person name="Bryant D."/>
            <person name="Woyke T."/>
        </authorList>
    </citation>
    <scope>NUCLEOTIDE SEQUENCE [LARGE SCALE GENOMIC DNA]</scope>
    <source>
        <strain evidence="3 4">970</strain>
    </source>
</reference>
<keyword evidence="1" id="KW-0472">Membrane</keyword>
<accession>H8Z080</accession>
<dbReference type="EMBL" id="JH603169">
    <property type="protein sequence ID" value="EIC22288.1"/>
    <property type="molecule type" value="Genomic_DNA"/>
</dbReference>
<evidence type="ECO:0000256" key="1">
    <source>
        <dbReference type="SAM" id="Phobius"/>
    </source>
</evidence>
<evidence type="ECO:0000259" key="2">
    <source>
        <dbReference type="Pfam" id="PF18729"/>
    </source>
</evidence>
<evidence type="ECO:0000313" key="3">
    <source>
        <dbReference type="EMBL" id="EIC22288.1"/>
    </source>
</evidence>
<proteinExistence type="predicted"/>
<gene>
    <name evidence="3" type="ORF">Thi970DRAFT_02541</name>
</gene>
<dbReference type="HOGENOM" id="CLU_359780_0_0_6"/>
<reference evidence="4" key="1">
    <citation type="submission" date="2011-06" db="EMBL/GenBank/DDBJ databases">
        <authorList>
            <consortium name="US DOE Joint Genome Institute (JGI-PGF)"/>
            <person name="Lucas S."/>
            <person name="Han J."/>
            <person name="Lapidus A."/>
            <person name="Cheng J.-F."/>
            <person name="Goodwin L."/>
            <person name="Pitluck S."/>
            <person name="Peters L."/>
            <person name="Land M.L."/>
            <person name="Hauser L."/>
            <person name="Vogl K."/>
            <person name="Liu Z."/>
            <person name="Overmann J."/>
            <person name="Frigaard N.-U."/>
            <person name="Bryant D.A."/>
            <person name="Woyke T.J."/>
        </authorList>
    </citation>
    <scope>NUCLEOTIDE SEQUENCE [LARGE SCALE GENOMIC DNA]</scope>
    <source>
        <strain evidence="4">970</strain>
    </source>
</reference>
<feature type="domain" description="STY4199-like HEPN" evidence="2">
    <location>
        <begin position="47"/>
        <end position="262"/>
    </location>
</feature>
<dbReference type="SUPFAM" id="SSF58100">
    <property type="entry name" value="Bacterial hemolysins"/>
    <property type="match status" value="1"/>
</dbReference>
<dbReference type="OrthoDB" id="6584404at2"/>
<keyword evidence="4" id="KW-1185">Reference proteome</keyword>
<dbReference type="STRING" id="631362.Thi970DRAFT_02541"/>
<dbReference type="InterPro" id="IPR040816">
    <property type="entry name" value="STY4199_HEPN_dom"/>
</dbReference>